<dbReference type="Proteomes" id="UP001341840">
    <property type="component" value="Unassembled WGS sequence"/>
</dbReference>
<accession>A0ABU6YER6</accession>
<evidence type="ECO:0000313" key="2">
    <source>
        <dbReference type="EMBL" id="MED6207749.1"/>
    </source>
</evidence>
<evidence type="ECO:0000313" key="3">
    <source>
        <dbReference type="Proteomes" id="UP001341840"/>
    </source>
</evidence>
<evidence type="ECO:0000259" key="1">
    <source>
        <dbReference type="PROSITE" id="PS50181"/>
    </source>
</evidence>
<dbReference type="PANTHER" id="PTHR32278">
    <property type="entry name" value="F-BOX DOMAIN-CONTAINING PROTEIN"/>
    <property type="match status" value="1"/>
</dbReference>
<dbReference type="InterPro" id="IPR025886">
    <property type="entry name" value="PP2-like"/>
</dbReference>
<gene>
    <name evidence="2" type="ORF">PIB30_038562</name>
</gene>
<protein>
    <recommendedName>
        <fullName evidence="1">F-box domain-containing protein</fullName>
    </recommendedName>
</protein>
<dbReference type="PROSITE" id="PS50181">
    <property type="entry name" value="FBOX"/>
    <property type="match status" value="1"/>
</dbReference>
<dbReference type="CDD" id="cd22162">
    <property type="entry name" value="F-box_AtSKIP3-like"/>
    <property type="match status" value="1"/>
</dbReference>
<feature type="domain" description="F-box" evidence="1">
    <location>
        <begin position="1"/>
        <end position="46"/>
    </location>
</feature>
<reference evidence="2 3" key="1">
    <citation type="journal article" date="2023" name="Plants (Basel)">
        <title>Bridging the Gap: Combining Genomics and Transcriptomics Approaches to Understand Stylosanthes scabra, an Orphan Legume from the Brazilian Caatinga.</title>
        <authorList>
            <person name="Ferreira-Neto J.R.C."/>
            <person name="da Silva M.D."/>
            <person name="Binneck E."/>
            <person name="de Melo N.F."/>
            <person name="da Silva R.H."/>
            <person name="de Melo A.L.T.M."/>
            <person name="Pandolfi V."/>
            <person name="Bustamante F.O."/>
            <person name="Brasileiro-Vidal A.C."/>
            <person name="Benko-Iseppon A.M."/>
        </authorList>
    </citation>
    <scope>NUCLEOTIDE SEQUENCE [LARGE SCALE GENOMIC DNA]</scope>
    <source>
        <tissue evidence="2">Leaves</tissue>
    </source>
</reference>
<name>A0ABU6YER6_9FABA</name>
<dbReference type="Pfam" id="PF12937">
    <property type="entry name" value="F-box-like"/>
    <property type="match status" value="1"/>
</dbReference>
<dbReference type="PANTHER" id="PTHR32278:SF143">
    <property type="entry name" value="F-BOX PROTEIN PP2-B1"/>
    <property type="match status" value="1"/>
</dbReference>
<organism evidence="2 3">
    <name type="scientific">Stylosanthes scabra</name>
    <dbReference type="NCBI Taxonomy" id="79078"/>
    <lineage>
        <taxon>Eukaryota</taxon>
        <taxon>Viridiplantae</taxon>
        <taxon>Streptophyta</taxon>
        <taxon>Embryophyta</taxon>
        <taxon>Tracheophyta</taxon>
        <taxon>Spermatophyta</taxon>
        <taxon>Magnoliopsida</taxon>
        <taxon>eudicotyledons</taxon>
        <taxon>Gunneridae</taxon>
        <taxon>Pentapetalae</taxon>
        <taxon>rosids</taxon>
        <taxon>fabids</taxon>
        <taxon>Fabales</taxon>
        <taxon>Fabaceae</taxon>
        <taxon>Papilionoideae</taxon>
        <taxon>50 kb inversion clade</taxon>
        <taxon>dalbergioids sensu lato</taxon>
        <taxon>Dalbergieae</taxon>
        <taxon>Pterocarpus clade</taxon>
        <taxon>Stylosanthes</taxon>
    </lineage>
</organism>
<dbReference type="SUPFAM" id="SSF81383">
    <property type="entry name" value="F-box domain"/>
    <property type="match status" value="1"/>
</dbReference>
<dbReference type="InterPro" id="IPR036047">
    <property type="entry name" value="F-box-like_dom_sf"/>
</dbReference>
<dbReference type="SMART" id="SM00256">
    <property type="entry name" value="FBOX"/>
    <property type="match status" value="1"/>
</dbReference>
<dbReference type="EMBL" id="JASCZI010241855">
    <property type="protein sequence ID" value="MED6207749.1"/>
    <property type="molecule type" value="Genomic_DNA"/>
</dbReference>
<proteinExistence type="predicted"/>
<dbReference type="InterPro" id="IPR001810">
    <property type="entry name" value="F-box_dom"/>
</dbReference>
<keyword evidence="3" id="KW-1185">Reference proteome</keyword>
<dbReference type="Pfam" id="PF14299">
    <property type="entry name" value="PP2"/>
    <property type="match status" value="1"/>
</dbReference>
<dbReference type="Gene3D" id="1.20.1280.50">
    <property type="match status" value="1"/>
</dbReference>
<sequence length="285" mass="32653">MDLQALPEGCIANILSLTTPHDACRLSLISRTFYSSAQSDSVWERFLPSDLESIISDSHQYSSLIASSPSKKALYLHLSDHPLLVDHARKSFQLDKRTGKKLYMIATRDLTIIWGDNSQYWDWTTLPESRFEEVAKLLAVCWFEIRGKISTIILSPRTQYAVFLVFKVMDAQGFHYLPAELTVGIVGGTSSTRSVCLDPNLEERSLGRSFRGLERPKERSDGWLEIEMGYFFNLGLEDEVEMSVKETRSNWWKHGFLLQGIEVRPRDMTIWPDLDPPKRDGLFNV</sequence>
<comment type="caution">
    <text evidence="2">The sequence shown here is derived from an EMBL/GenBank/DDBJ whole genome shotgun (WGS) entry which is preliminary data.</text>
</comment>